<organism evidence="1 2">
    <name type="scientific">Termititenax aidoneus</name>
    <dbReference type="NCBI Taxonomy" id="2218524"/>
    <lineage>
        <taxon>Bacteria</taxon>
        <taxon>Bacillati</taxon>
        <taxon>Candidatus Margulisiibacteriota</taxon>
        <taxon>Candidatus Termititenacia</taxon>
        <taxon>Candidatus Termititenacales</taxon>
        <taxon>Candidatus Termititenacaceae</taxon>
        <taxon>Candidatus Termititenax</taxon>
    </lineage>
</organism>
<accession>A0A388TCW5</accession>
<comment type="caution">
    <text evidence="1">The sequence shown here is derived from an EMBL/GenBank/DDBJ whole genome shotgun (WGS) entry which is preliminary data.</text>
</comment>
<proteinExistence type="predicted"/>
<name>A0A388TCW5_TERA1</name>
<reference evidence="1 2" key="1">
    <citation type="journal article" date="2019" name="ISME J.">
        <title>Genome analyses of uncultured TG2/ZB3 bacteria in 'Margulisbacteria' specifically attached to ectosymbiotic spirochetes of protists in the termite gut.</title>
        <authorList>
            <person name="Utami Y.D."/>
            <person name="Kuwahara H."/>
            <person name="Igai K."/>
            <person name="Murakami T."/>
            <person name="Sugaya K."/>
            <person name="Morikawa T."/>
            <person name="Nagura Y."/>
            <person name="Yuki M."/>
            <person name="Deevong P."/>
            <person name="Inoue T."/>
            <person name="Kihara K."/>
            <person name="Lo N."/>
            <person name="Yamada A."/>
            <person name="Ohkuma M."/>
            <person name="Hongoh Y."/>
        </authorList>
    </citation>
    <scope>NUCLEOTIDE SEQUENCE [LARGE SCALE GENOMIC DNA]</scope>
    <source>
        <strain evidence="1">NkOx7-01</strain>
    </source>
</reference>
<dbReference type="InterPro" id="IPR032583">
    <property type="entry name" value="DUF4914"/>
</dbReference>
<evidence type="ECO:0000313" key="2">
    <source>
        <dbReference type="Proteomes" id="UP000269352"/>
    </source>
</evidence>
<evidence type="ECO:0000313" key="1">
    <source>
        <dbReference type="EMBL" id="GBR74730.1"/>
    </source>
</evidence>
<sequence>MAKIWQNWQIAPEVKAVLNNAPEVVFPASKKEVLDLAMGGKDFVFEVSYEVPGKGNVPEAVVVKCRNGLSVNFPEPHMRRRDPNCMFIGDNSPTDKPRFAEAFPQYKFADVRQETFDWLAKQELAVLCTNIGGEETGLYGILIAPKNAGCFIGALADIQGVVPPTDLSRTFAPDAIIYLAPVFRHTHFNGKQVVVNNRLPNVHEVFSYNLYPGPSAKKGIYSVLLDIGEREQWLTLHGAAVQVVTPYDNITAILHEGASGSGKSEMLEYAHRKTDGRLLLGINKVTKEELDLSMDQTCLLRPVTDDMAISHPHNQKNNPKLVVRDAEQAWFIRINHITHYGTDPKLERACIHPSEPLLYLNIDGRPGSTALLWEHVEDSPGKVCSNPRVILPRKLDEDVVNSPVEIDFRSFGVRAPLCTVKNPTYGIFGMLHLLPPALSWLWRLAAPRGDANPSILTKGSGLVTEGVGTFWPFATGKAVNYANLLLDQIAATPQTRHVLLPNQHIGAWKVGFMPQWLVREYLARRGAAKFNPAHLEAARCPLLGYIPGQIKIEGTTIPEQFLHVEMQPEVGLDAYDAGAQILTEFFRSEIKKYLQPELSRLGQDIINCCLEGGDLEDYKKLLPMTY</sequence>
<dbReference type="AlphaFoldDB" id="A0A388TCW5"/>
<protein>
    <submittedName>
        <fullName evidence="1">Protein DUF4914</fullName>
    </submittedName>
</protein>
<dbReference type="EMBL" id="BGZN01000075">
    <property type="protein sequence ID" value="GBR74730.1"/>
    <property type="molecule type" value="Genomic_DNA"/>
</dbReference>
<dbReference type="Proteomes" id="UP000269352">
    <property type="component" value="Unassembled WGS sequence"/>
</dbReference>
<keyword evidence="2" id="KW-1185">Reference proteome</keyword>
<dbReference type="SUPFAM" id="SSF53795">
    <property type="entry name" value="PEP carboxykinase-like"/>
    <property type="match status" value="1"/>
</dbReference>
<dbReference type="Pfam" id="PF16260">
    <property type="entry name" value="DUF4914"/>
    <property type="match status" value="1"/>
</dbReference>
<gene>
    <name evidence="1" type="ORF">NO1_1857</name>
</gene>